<evidence type="ECO:0000313" key="6">
    <source>
        <dbReference type="Proteomes" id="UP000320184"/>
    </source>
</evidence>
<evidence type="ECO:0000256" key="4">
    <source>
        <dbReference type="SAM" id="SignalP"/>
    </source>
</evidence>
<dbReference type="PANTHER" id="PTHR30024:SF47">
    <property type="entry name" value="TAURINE-BINDING PERIPLASMIC PROTEIN"/>
    <property type="match status" value="1"/>
</dbReference>
<reference evidence="5 6" key="1">
    <citation type="journal article" date="2019" name="Nat. Microbiol.">
        <title>Mediterranean grassland soil C-N compound turnover is dependent on rainfall and depth, and is mediated by genomically divergent microorganisms.</title>
        <authorList>
            <person name="Diamond S."/>
            <person name="Andeer P.F."/>
            <person name="Li Z."/>
            <person name="Crits-Christoph A."/>
            <person name="Burstein D."/>
            <person name="Anantharaman K."/>
            <person name="Lane K.R."/>
            <person name="Thomas B.C."/>
            <person name="Pan C."/>
            <person name="Northen T.R."/>
            <person name="Banfield J.F."/>
        </authorList>
    </citation>
    <scope>NUCLEOTIDE SEQUENCE [LARGE SCALE GENOMIC DNA]</scope>
    <source>
        <strain evidence="5">WS_3</strain>
    </source>
</reference>
<name>A0A538S7U3_UNCEI</name>
<dbReference type="Gene3D" id="3.40.190.10">
    <property type="entry name" value="Periplasmic binding protein-like II"/>
    <property type="match status" value="2"/>
</dbReference>
<evidence type="ECO:0000256" key="2">
    <source>
        <dbReference type="ARBA" id="ARBA00010742"/>
    </source>
</evidence>
<feature type="signal peptide" evidence="4">
    <location>
        <begin position="1"/>
        <end position="23"/>
    </location>
</feature>
<dbReference type="PANTHER" id="PTHR30024">
    <property type="entry name" value="ALIPHATIC SULFONATES-BINDING PROTEIN-RELATED"/>
    <property type="match status" value="1"/>
</dbReference>
<dbReference type="AlphaFoldDB" id="A0A538S7U3"/>
<sequence>MRVLKFGLCFVGVVLLLTGSAIGQAPATTLRVGLVASVSDAGFFVPMERGYFAEQGVAIEFLPFRSAADMIAPLGVGQLDIGGGAVSAGLFNAMARGVDLRIVADKGTIRAGQSYEALIIRRDLVESGRFKTLADLKGLRIGLAARGISPHIDLVMFAQKANLKPDDVEITIMAFPDMVPAMANKALDGALLIEPFRTQALEQQIGVFIESADKIYPDHQVAVVLYAPHMRREKLEAGRKFMVAYLQGVRDFNDAFFKKQPEKKRQVIDALAKYTPVKDLTLYEKMVMPWLDPDGTVNRQSLRFDQEWYAQNGFVSTKVNLSLVVDDRFVLYAVQRLGRYR</sequence>
<comment type="similarity">
    <text evidence="2">Belongs to the bacterial solute-binding protein SsuA/TauA family.</text>
</comment>
<dbReference type="SUPFAM" id="SSF53850">
    <property type="entry name" value="Periplasmic binding protein-like II"/>
    <property type="match status" value="1"/>
</dbReference>
<dbReference type="Pfam" id="PF13379">
    <property type="entry name" value="NMT1_2"/>
    <property type="match status" value="1"/>
</dbReference>
<evidence type="ECO:0000256" key="3">
    <source>
        <dbReference type="ARBA" id="ARBA00022729"/>
    </source>
</evidence>
<dbReference type="EMBL" id="VBOT01000184">
    <property type="protein sequence ID" value="TMQ47437.1"/>
    <property type="molecule type" value="Genomic_DNA"/>
</dbReference>
<accession>A0A538S7U3</accession>
<protein>
    <submittedName>
        <fullName evidence="5">ABC transporter substrate-binding protein</fullName>
    </submittedName>
</protein>
<feature type="chain" id="PRO_5021879406" evidence="4">
    <location>
        <begin position="24"/>
        <end position="341"/>
    </location>
</feature>
<comment type="caution">
    <text evidence="5">The sequence shown here is derived from an EMBL/GenBank/DDBJ whole genome shotgun (WGS) entry which is preliminary data.</text>
</comment>
<keyword evidence="3 4" id="KW-0732">Signal</keyword>
<dbReference type="Proteomes" id="UP000320184">
    <property type="component" value="Unassembled WGS sequence"/>
</dbReference>
<gene>
    <name evidence="5" type="ORF">E6K73_13660</name>
</gene>
<dbReference type="GO" id="GO:0042597">
    <property type="term" value="C:periplasmic space"/>
    <property type="evidence" value="ECO:0007669"/>
    <property type="project" value="UniProtKB-SubCell"/>
</dbReference>
<comment type="subcellular location">
    <subcellularLocation>
        <location evidence="1">Periplasm</location>
    </subcellularLocation>
</comment>
<organism evidence="5 6">
    <name type="scientific">Eiseniibacteriota bacterium</name>
    <dbReference type="NCBI Taxonomy" id="2212470"/>
    <lineage>
        <taxon>Bacteria</taxon>
        <taxon>Candidatus Eiseniibacteriota</taxon>
    </lineage>
</organism>
<proteinExistence type="inferred from homology"/>
<evidence type="ECO:0000313" key="5">
    <source>
        <dbReference type="EMBL" id="TMQ47437.1"/>
    </source>
</evidence>
<evidence type="ECO:0000256" key="1">
    <source>
        <dbReference type="ARBA" id="ARBA00004418"/>
    </source>
</evidence>